<dbReference type="AlphaFoldDB" id="A0A0X1KYN6"/>
<gene>
    <name evidence="2" type="ORF">VchoM_01420</name>
</gene>
<organism evidence="2">
    <name type="scientific">Vibrio cholerae (strain MO10)</name>
    <dbReference type="NCBI Taxonomy" id="345072"/>
    <lineage>
        <taxon>Bacteria</taxon>
        <taxon>Pseudomonadati</taxon>
        <taxon>Pseudomonadota</taxon>
        <taxon>Gammaproteobacteria</taxon>
        <taxon>Vibrionales</taxon>
        <taxon>Vibrionaceae</taxon>
        <taxon>Vibrio</taxon>
    </lineage>
</organism>
<dbReference type="EMBL" id="DS990136">
    <property type="protein sequence ID" value="EET23393.1"/>
    <property type="molecule type" value="Genomic_DNA"/>
</dbReference>
<sequence length="620" mass="67574">MSQTAIPLQFEKYLQNQISVGKAPDMNEMIFAYIPNLDPSQPIDRNQGLPAVSTWVHQQDIDQVGKLGDNALVYSVVIPGSVAAFTFNAIYLRDKNVPNSCGMVVHKATETKEAGMASTKNLMQQYTGAAQVAGITVDAQTWQIDYQARLLGIEEDMRLANLDNYGHTAFIQGFDVTQQADPAKYKVAPGVVYVGGLRAELKNEVIQTISAKPTGLYIDVVRTGTVLSKWQNIVTVRASATPLTDYVDQNQQQHYVARLAGINANGSITDWRVKTDNAAQEWSPFINYGIGHEVVSSGLRYIARAASGPDNGGAKDPHSDDELFWDLSLPTSFSTTKNFTPNESWVKIAVVDGELASDPFGGGDAVLISVFGASDYGSLYRFYADIIFSERAGQSSVIIIPKSLGLDNPEFYSKQISSRKFELWMHKTDHYANPLTVTRQSDSFNRTTEVGILERTSITPTDLTIVPYDTGYQFASIPIGMEVAFDTPPPTNDPRFRFVKLTHNDAYNTGLLTSQTLAGSAPELVSTAVISAAQSPINGQTIYLKNTMGVYAVPAATQGIIAQNIPQPPRYRIDSISPGVSLQTGPSISGFIITSAASESQITGGLKPRSFGEVLYKRIY</sequence>
<dbReference type="HOGENOM" id="CLU_030957_0_0_6"/>
<proteinExistence type="predicted"/>
<dbReference type="InterPro" id="IPR022225">
    <property type="entry name" value="Phage_tail_fibre_N"/>
</dbReference>
<protein>
    <recommendedName>
        <fullName evidence="1">Phage tail fibre protein N-terminal domain-containing protein</fullName>
    </recommendedName>
</protein>
<feature type="domain" description="Phage tail fibre protein N-terminal" evidence="1">
    <location>
        <begin position="4"/>
        <end position="153"/>
    </location>
</feature>
<dbReference type="Pfam" id="PF12571">
    <property type="entry name" value="Phage_tail_fib"/>
    <property type="match status" value="1"/>
</dbReference>
<reference evidence="2" key="2">
    <citation type="submission" date="2008-07" db="EMBL/GenBank/DDBJ databases">
        <authorList>
            <consortium name="Broad Institute Genome Sequencing Platform"/>
            <person name="Colwell R."/>
            <person name="Grim C.J."/>
            <person name="Young S."/>
            <person name="Jaffe D."/>
            <person name="Gnerre S."/>
            <person name="Berlin A."/>
            <person name="Heiman D."/>
            <person name="Hepburn T."/>
            <person name="Shea T."/>
            <person name="Sykes S."/>
            <person name="Alvarado L."/>
            <person name="Kodira C."/>
            <person name="Heidelberg J."/>
            <person name="Lander E."/>
            <person name="Galagan J."/>
            <person name="Nusbaum C."/>
            <person name="Birren B."/>
        </authorList>
    </citation>
    <scope>NUCLEOTIDE SEQUENCE [LARGE SCALE GENOMIC DNA]</scope>
    <source>
        <strain evidence="2">MO10</strain>
    </source>
</reference>
<reference evidence="2" key="1">
    <citation type="submission" date="2005-09" db="EMBL/GenBank/DDBJ databases">
        <title>Annotation of Vibrio cholerae MO10.</title>
        <authorList>
            <person name="Colwell R."/>
            <person name="Grim C.J."/>
            <person name="Young S."/>
            <person name="Jaffe D."/>
            <person name="Gnerre S."/>
            <person name="Berlin A."/>
            <person name="Heiman D."/>
            <person name="Hepburn T."/>
            <person name="Shea T."/>
            <person name="Sykes S."/>
            <person name="Yandava C."/>
            <person name="Alvarado L."/>
            <person name="Kodira C."/>
            <person name="Borodovsky M."/>
            <person name="Heidelberg J."/>
            <person name="Lander E."/>
            <person name="Galagan J."/>
            <person name="Nusbaum C."/>
            <person name="Birren B."/>
        </authorList>
    </citation>
    <scope>NUCLEOTIDE SEQUENCE [LARGE SCALE GENOMIC DNA]</scope>
    <source>
        <strain evidence="2">MO10</strain>
    </source>
</reference>
<name>A0A0X1KYN6_VIBCO</name>
<dbReference type="RefSeq" id="WP_000083759.1">
    <property type="nucleotide sequence ID" value="NZ_CP060094.1"/>
</dbReference>
<dbReference type="Proteomes" id="UP000004687">
    <property type="component" value="Unassembled WGS sequence"/>
</dbReference>
<accession>A0A0X1KYN6</accession>
<evidence type="ECO:0000259" key="1">
    <source>
        <dbReference type="Pfam" id="PF12571"/>
    </source>
</evidence>
<evidence type="ECO:0000313" key="2">
    <source>
        <dbReference type="EMBL" id="EET23393.1"/>
    </source>
</evidence>